<feature type="transmembrane region" description="Helical" evidence="8">
    <location>
        <begin position="134"/>
        <end position="162"/>
    </location>
</feature>
<gene>
    <name evidence="9" type="ORF">GCM10009838_83070</name>
</gene>
<dbReference type="InterPro" id="IPR036259">
    <property type="entry name" value="MFS_trans_sf"/>
</dbReference>
<feature type="transmembrane region" description="Helical" evidence="8">
    <location>
        <begin position="382"/>
        <end position="399"/>
    </location>
</feature>
<evidence type="ECO:0000256" key="3">
    <source>
        <dbReference type="ARBA" id="ARBA00022475"/>
    </source>
</evidence>
<dbReference type="Pfam" id="PF05977">
    <property type="entry name" value="MFS_3"/>
    <property type="match status" value="1"/>
</dbReference>
<name>A0ABN2TBY6_9ACTN</name>
<feature type="region of interest" description="Disordered" evidence="7">
    <location>
        <begin position="433"/>
        <end position="477"/>
    </location>
</feature>
<evidence type="ECO:0000256" key="4">
    <source>
        <dbReference type="ARBA" id="ARBA00022692"/>
    </source>
</evidence>
<evidence type="ECO:0000313" key="9">
    <source>
        <dbReference type="EMBL" id="GAA2004249.1"/>
    </source>
</evidence>
<keyword evidence="5 8" id="KW-1133">Transmembrane helix</keyword>
<dbReference type="EMBL" id="BAAAQM010000081">
    <property type="protein sequence ID" value="GAA2004249.1"/>
    <property type="molecule type" value="Genomic_DNA"/>
</dbReference>
<dbReference type="Proteomes" id="UP001499854">
    <property type="component" value="Unassembled WGS sequence"/>
</dbReference>
<feature type="transmembrane region" description="Helical" evidence="8">
    <location>
        <begin position="174"/>
        <end position="195"/>
    </location>
</feature>
<feature type="transmembrane region" description="Helical" evidence="8">
    <location>
        <begin position="289"/>
        <end position="307"/>
    </location>
</feature>
<feature type="transmembrane region" description="Helical" evidence="8">
    <location>
        <begin position="255"/>
        <end position="277"/>
    </location>
</feature>
<evidence type="ECO:0000256" key="1">
    <source>
        <dbReference type="ARBA" id="ARBA00004651"/>
    </source>
</evidence>
<feature type="transmembrane region" description="Helical" evidence="8">
    <location>
        <begin position="110"/>
        <end position="128"/>
    </location>
</feature>
<dbReference type="Gene3D" id="1.20.1250.20">
    <property type="entry name" value="MFS general substrate transporter like domains"/>
    <property type="match status" value="1"/>
</dbReference>
<keyword evidence="3" id="KW-1003">Cell membrane</keyword>
<feature type="transmembrane region" description="Helical" evidence="8">
    <location>
        <begin position="405"/>
        <end position="422"/>
    </location>
</feature>
<evidence type="ECO:0000256" key="6">
    <source>
        <dbReference type="ARBA" id="ARBA00023136"/>
    </source>
</evidence>
<feature type="transmembrane region" description="Helical" evidence="8">
    <location>
        <begin position="201"/>
        <end position="220"/>
    </location>
</feature>
<feature type="transmembrane region" description="Helical" evidence="8">
    <location>
        <begin position="12"/>
        <end position="31"/>
    </location>
</feature>
<feature type="transmembrane region" description="Helical" evidence="8">
    <location>
        <begin position="342"/>
        <end position="361"/>
    </location>
</feature>
<dbReference type="PANTHER" id="PTHR23513">
    <property type="entry name" value="INTEGRAL MEMBRANE EFFLUX PROTEIN-RELATED"/>
    <property type="match status" value="1"/>
</dbReference>
<evidence type="ECO:0000256" key="5">
    <source>
        <dbReference type="ARBA" id="ARBA00022989"/>
    </source>
</evidence>
<evidence type="ECO:0000256" key="7">
    <source>
        <dbReference type="SAM" id="MobiDB-lite"/>
    </source>
</evidence>
<organism evidence="9 10">
    <name type="scientific">Catenulispora subtropica</name>
    <dbReference type="NCBI Taxonomy" id="450798"/>
    <lineage>
        <taxon>Bacteria</taxon>
        <taxon>Bacillati</taxon>
        <taxon>Actinomycetota</taxon>
        <taxon>Actinomycetes</taxon>
        <taxon>Catenulisporales</taxon>
        <taxon>Catenulisporaceae</taxon>
        <taxon>Catenulispora</taxon>
    </lineage>
</organism>
<comment type="caution">
    <text evidence="9">The sequence shown here is derived from an EMBL/GenBank/DDBJ whole genome shotgun (WGS) entry which is preliminary data.</text>
</comment>
<dbReference type="SUPFAM" id="SSF103473">
    <property type="entry name" value="MFS general substrate transporter"/>
    <property type="match status" value="1"/>
</dbReference>
<keyword evidence="4 8" id="KW-0812">Transmembrane</keyword>
<feature type="transmembrane region" description="Helical" evidence="8">
    <location>
        <begin position="43"/>
        <end position="64"/>
    </location>
</feature>
<feature type="transmembrane region" description="Helical" evidence="8">
    <location>
        <begin position="319"/>
        <end position="336"/>
    </location>
</feature>
<evidence type="ECO:0000256" key="2">
    <source>
        <dbReference type="ARBA" id="ARBA00022448"/>
    </source>
</evidence>
<keyword evidence="2" id="KW-0813">Transport</keyword>
<protein>
    <submittedName>
        <fullName evidence="9">MFS transporter</fullName>
    </submittedName>
</protein>
<dbReference type="PANTHER" id="PTHR23513:SF11">
    <property type="entry name" value="STAPHYLOFERRIN A TRANSPORTER"/>
    <property type="match status" value="1"/>
</dbReference>
<feature type="transmembrane region" description="Helical" evidence="8">
    <location>
        <begin position="76"/>
        <end position="98"/>
    </location>
</feature>
<sequence>MADAVTDCYQIQGIATVAATAAGALAGMRSMADAVRDPFPRSFWWFFAAGAVSWLGDGVIVVGFPLLAASLTGSPLGIASVVVTQRLAPMLLALPLGALADRWNARRTAVAANLAQALLFGVAATLVAGRHLGLAGLIAVAFAADALGTLFTCTTGALVADIVEPRHFGRANTWLRATNALIAFVIGPGVGGLLFATGRQLPLIVDACSFVAAAGVLAMLRTPDQRARPARADRHFLTEVKDGVRISFQAGPMRLMAAVLGTMTLAQAGSVAAIVVLGTQTVGLGETGFGWALAAGNVAAVGALLSIGRITKLRTSSAVLVSLVLGAAGELLLGTAHSGPQISVGLALDGGATLIIGVALTTARMRLVPRELLGRMTGGYQSVMFAAGTVGTIIGGALANVGGRLPYLACAGVYAVVLAVSVRRIRGLDDVPAPAERAGRAGPAAAGPAASPAAAVPAQATQSPDEAAASRAAEAAD</sequence>
<keyword evidence="6 8" id="KW-0472">Membrane</keyword>
<dbReference type="CDD" id="cd06173">
    <property type="entry name" value="MFS_MefA_like"/>
    <property type="match status" value="1"/>
</dbReference>
<comment type="subcellular location">
    <subcellularLocation>
        <location evidence="1">Cell membrane</location>
        <topology evidence="1">Multi-pass membrane protein</topology>
    </subcellularLocation>
</comment>
<dbReference type="InterPro" id="IPR010290">
    <property type="entry name" value="TM_effector"/>
</dbReference>
<evidence type="ECO:0000313" key="10">
    <source>
        <dbReference type="Proteomes" id="UP001499854"/>
    </source>
</evidence>
<accession>A0ABN2TBY6</accession>
<reference evidence="9 10" key="1">
    <citation type="journal article" date="2019" name="Int. J. Syst. Evol. Microbiol.">
        <title>The Global Catalogue of Microorganisms (GCM) 10K type strain sequencing project: providing services to taxonomists for standard genome sequencing and annotation.</title>
        <authorList>
            <consortium name="The Broad Institute Genomics Platform"/>
            <consortium name="The Broad Institute Genome Sequencing Center for Infectious Disease"/>
            <person name="Wu L."/>
            <person name="Ma J."/>
        </authorList>
    </citation>
    <scope>NUCLEOTIDE SEQUENCE [LARGE SCALE GENOMIC DNA]</scope>
    <source>
        <strain evidence="9 10">JCM 16013</strain>
    </source>
</reference>
<proteinExistence type="predicted"/>
<keyword evidence="10" id="KW-1185">Reference proteome</keyword>
<evidence type="ECO:0000256" key="8">
    <source>
        <dbReference type="SAM" id="Phobius"/>
    </source>
</evidence>